<dbReference type="Proteomes" id="UP001595921">
    <property type="component" value="Unassembled WGS sequence"/>
</dbReference>
<gene>
    <name evidence="1" type="ORF">ACFO0N_06630</name>
</gene>
<keyword evidence="2" id="KW-1185">Reference proteome</keyword>
<dbReference type="RefSeq" id="WP_267622070.1">
    <property type="nucleotide sequence ID" value="NZ_JAODIW010000006.1"/>
</dbReference>
<accession>A0ABD5P9Q7</accession>
<dbReference type="AlphaFoldDB" id="A0ABD5P9Q7"/>
<reference evidence="1 2" key="1">
    <citation type="journal article" date="2019" name="Int. J. Syst. Evol. Microbiol.">
        <title>The Global Catalogue of Microorganisms (GCM) 10K type strain sequencing project: providing services to taxonomists for standard genome sequencing and annotation.</title>
        <authorList>
            <consortium name="The Broad Institute Genomics Platform"/>
            <consortium name="The Broad Institute Genome Sequencing Center for Infectious Disease"/>
            <person name="Wu L."/>
            <person name="Ma J."/>
        </authorList>
    </citation>
    <scope>NUCLEOTIDE SEQUENCE [LARGE SCALE GENOMIC DNA]</scope>
    <source>
        <strain evidence="1 2">CGMCC 1.12553</strain>
    </source>
</reference>
<dbReference type="InterPro" id="IPR058277">
    <property type="entry name" value="DUF7971"/>
</dbReference>
<comment type="caution">
    <text evidence="1">The sequence shown here is derived from an EMBL/GenBank/DDBJ whole genome shotgun (WGS) entry which is preliminary data.</text>
</comment>
<organism evidence="1 2">
    <name type="scientific">Halobium salinum</name>
    <dbReference type="NCBI Taxonomy" id="1364940"/>
    <lineage>
        <taxon>Archaea</taxon>
        <taxon>Methanobacteriati</taxon>
        <taxon>Methanobacteriota</taxon>
        <taxon>Stenosarchaea group</taxon>
        <taxon>Halobacteria</taxon>
        <taxon>Halobacteriales</taxon>
        <taxon>Haloferacaceae</taxon>
        <taxon>Halobium</taxon>
    </lineage>
</organism>
<name>A0ABD5P9Q7_9EURY</name>
<sequence>MDEISLGVPRPILDSLPADDDVAGQDMQRAVAGIEESVNRVIRETGDETAVAERVADVLERLESQAERYDEFVPEMRAWGQSPIYAIAWRNLQLDLVGQIMEVDWLAEHLDRERNSRLVEDGIRFGKRD</sequence>
<proteinExistence type="predicted"/>
<evidence type="ECO:0000313" key="1">
    <source>
        <dbReference type="EMBL" id="MFC4357624.1"/>
    </source>
</evidence>
<dbReference type="Pfam" id="PF25926">
    <property type="entry name" value="DUF7971"/>
    <property type="match status" value="1"/>
</dbReference>
<dbReference type="EMBL" id="JBHSDS010000003">
    <property type="protein sequence ID" value="MFC4357624.1"/>
    <property type="molecule type" value="Genomic_DNA"/>
</dbReference>
<evidence type="ECO:0000313" key="2">
    <source>
        <dbReference type="Proteomes" id="UP001595921"/>
    </source>
</evidence>
<protein>
    <submittedName>
        <fullName evidence="1">Uncharacterized protein</fullName>
    </submittedName>
</protein>